<gene>
    <name evidence="4" type="ORF">GC101_10130</name>
</gene>
<keyword evidence="4" id="KW-0808">Transferase</keyword>
<dbReference type="RefSeq" id="WP_171717144.1">
    <property type="nucleotide sequence ID" value="NZ_WHOB01000023.1"/>
</dbReference>
<reference evidence="4 5" key="1">
    <citation type="submission" date="2019-10" db="EMBL/GenBank/DDBJ databases">
        <title>Description of Paenibacillus terricola sp. nov.</title>
        <authorList>
            <person name="Carlier A."/>
            <person name="Qi S."/>
        </authorList>
    </citation>
    <scope>NUCLEOTIDE SEQUENCE [LARGE SCALE GENOMIC DNA]</scope>
    <source>
        <strain evidence="4 5">LMG 31459</strain>
    </source>
</reference>
<keyword evidence="4" id="KW-0032">Aminotransferase</keyword>
<evidence type="ECO:0000256" key="1">
    <source>
        <dbReference type="ARBA" id="ARBA00022898"/>
    </source>
</evidence>
<name>A0ABX1YEC7_9BACL</name>
<accession>A0ABX1YEC7</accession>
<dbReference type="EMBL" id="WHOB01000023">
    <property type="protein sequence ID" value="NOU79237.1"/>
    <property type="molecule type" value="Genomic_DNA"/>
</dbReference>
<comment type="caution">
    <text evidence="4">The sequence shown here is derived from an EMBL/GenBank/DDBJ whole genome shotgun (WGS) entry which is preliminary data.</text>
</comment>
<proteinExistence type="inferred from homology"/>
<dbReference type="Gene3D" id="3.40.640.10">
    <property type="entry name" value="Type I PLP-dependent aspartate aminotransferase-like (Major domain)"/>
    <property type="match status" value="1"/>
</dbReference>
<evidence type="ECO:0000313" key="5">
    <source>
        <dbReference type="Proteomes" id="UP000596857"/>
    </source>
</evidence>
<dbReference type="InterPro" id="IPR015424">
    <property type="entry name" value="PyrdxlP-dep_Trfase"/>
</dbReference>
<dbReference type="InterPro" id="IPR015421">
    <property type="entry name" value="PyrdxlP-dep_Trfase_major"/>
</dbReference>
<evidence type="ECO:0000256" key="2">
    <source>
        <dbReference type="ARBA" id="ARBA00037999"/>
    </source>
</evidence>
<organism evidence="4 5">
    <name type="scientific">Paenibacillus phytohabitans</name>
    <dbReference type="NCBI Taxonomy" id="2654978"/>
    <lineage>
        <taxon>Bacteria</taxon>
        <taxon>Bacillati</taxon>
        <taxon>Bacillota</taxon>
        <taxon>Bacilli</taxon>
        <taxon>Bacillales</taxon>
        <taxon>Paenibacillaceae</taxon>
        <taxon>Paenibacillus</taxon>
    </lineage>
</organism>
<evidence type="ECO:0000313" key="4">
    <source>
        <dbReference type="EMBL" id="NOU79237.1"/>
    </source>
</evidence>
<keyword evidence="5" id="KW-1185">Reference proteome</keyword>
<dbReference type="InterPro" id="IPR000653">
    <property type="entry name" value="DegT/StrS_aminotransferase"/>
</dbReference>
<dbReference type="PANTHER" id="PTHR30244">
    <property type="entry name" value="TRANSAMINASE"/>
    <property type="match status" value="1"/>
</dbReference>
<comment type="similarity">
    <text evidence="2 3">Belongs to the DegT/DnrJ/EryC1 family.</text>
</comment>
<evidence type="ECO:0000256" key="3">
    <source>
        <dbReference type="RuleBase" id="RU004508"/>
    </source>
</evidence>
<dbReference type="Pfam" id="PF01041">
    <property type="entry name" value="DegT_DnrJ_EryC1"/>
    <property type="match status" value="1"/>
</dbReference>
<keyword evidence="1 3" id="KW-0663">Pyridoxal phosphate</keyword>
<protein>
    <submittedName>
        <fullName evidence="4">Aminotransferase class I/II-fold pyridoxal phosphate-dependent enzyme</fullName>
    </submittedName>
</protein>
<dbReference type="SUPFAM" id="SSF53383">
    <property type="entry name" value="PLP-dependent transferases"/>
    <property type="match status" value="1"/>
</dbReference>
<dbReference type="PIRSF" id="PIRSF000390">
    <property type="entry name" value="PLP_StrS"/>
    <property type="match status" value="1"/>
</dbReference>
<dbReference type="GO" id="GO:0008483">
    <property type="term" value="F:transaminase activity"/>
    <property type="evidence" value="ECO:0007669"/>
    <property type="project" value="UniProtKB-KW"/>
</dbReference>
<dbReference type="Proteomes" id="UP000596857">
    <property type="component" value="Unassembled WGS sequence"/>
</dbReference>
<sequence>MKHIPFMKPNLVKSETYMELLKEIDHSRIYSNYGKLNTRFEQEIVTHLYKGEGFASTVNNATIGLMLAIMIAKRPQGKYALMPSFTFAATAQAALWCGLEPYFIDVRAEDWCMDEKIVAKHIEKLGDEVAVVIPYATFGTVADFSYYQHLLDNGMPVVIDAAASFGSTHMGKGVEQSFSGPIVYSFHATKSFGIGEGGLVYCKNEHFIQQLRQAGNFGFSEARESTQMGLNSKLSEYAAAVGLATLKVFKEKCLVRQSIKETYISKMEKLGLFNQGWDYHRTTGEVAHQNVSILCPKGHLAVEIVSMLGEYGVEARTYFSPACHQQSFFAKYPTSDLSVTEEIASRVINLPLWEELVDEEIEYVMEALAAINSVLLGESMHEA</sequence>
<dbReference type="PANTHER" id="PTHR30244:SF9">
    <property type="entry name" value="PROTEIN RV3402C"/>
    <property type="match status" value="1"/>
</dbReference>